<name>A0A8S3ZJK8_9EUPU</name>
<evidence type="ECO:0000313" key="2">
    <source>
        <dbReference type="Proteomes" id="UP000678393"/>
    </source>
</evidence>
<evidence type="ECO:0000313" key="1">
    <source>
        <dbReference type="EMBL" id="CAG5129754.1"/>
    </source>
</evidence>
<dbReference type="AlphaFoldDB" id="A0A8S3ZJK8"/>
<dbReference type="Proteomes" id="UP000678393">
    <property type="component" value="Unassembled WGS sequence"/>
</dbReference>
<gene>
    <name evidence="1" type="ORF">CUNI_LOCUS15312</name>
</gene>
<accession>A0A8S3ZJK8</accession>
<dbReference type="OrthoDB" id="6365503at2759"/>
<keyword evidence="2" id="KW-1185">Reference proteome</keyword>
<proteinExistence type="predicted"/>
<dbReference type="EMBL" id="CAJHNH020003668">
    <property type="protein sequence ID" value="CAG5129754.1"/>
    <property type="molecule type" value="Genomic_DNA"/>
</dbReference>
<protein>
    <submittedName>
        <fullName evidence="1">Uncharacterized protein</fullName>
    </submittedName>
</protein>
<sequence>MAAARSPWKRLHTDLEDGDESLPISKRICSLHIESQTQGVCSQSSQGAPPQGLDVAGAAGSSFVANASHQFPSEIPHLVGSCRLESLGEHASVMRTSHHNGHEHNLQTEADQRHAMAGAAAHFSHSLSDPSSSNGVHQHKVDHTFSLDDSRSLLCMPTSHTDPNRVQHNHQVLHHSSNHNDHPAIHSNFRHDIHNGIQNDPAGNPLLQGMPECSHPYHLQQLPSEVYDPELGMEENPFYFSINQMLYEAHLCRLRRGSGFLDNS</sequence>
<comment type="caution">
    <text evidence="1">The sequence shown here is derived from an EMBL/GenBank/DDBJ whole genome shotgun (WGS) entry which is preliminary data.</text>
</comment>
<organism evidence="1 2">
    <name type="scientific">Candidula unifasciata</name>
    <dbReference type="NCBI Taxonomy" id="100452"/>
    <lineage>
        <taxon>Eukaryota</taxon>
        <taxon>Metazoa</taxon>
        <taxon>Spiralia</taxon>
        <taxon>Lophotrochozoa</taxon>
        <taxon>Mollusca</taxon>
        <taxon>Gastropoda</taxon>
        <taxon>Heterobranchia</taxon>
        <taxon>Euthyneura</taxon>
        <taxon>Panpulmonata</taxon>
        <taxon>Eupulmonata</taxon>
        <taxon>Stylommatophora</taxon>
        <taxon>Helicina</taxon>
        <taxon>Helicoidea</taxon>
        <taxon>Geomitridae</taxon>
        <taxon>Candidula</taxon>
    </lineage>
</organism>
<reference evidence="1" key="1">
    <citation type="submission" date="2021-04" db="EMBL/GenBank/DDBJ databases">
        <authorList>
            <consortium name="Molecular Ecology Group"/>
        </authorList>
    </citation>
    <scope>NUCLEOTIDE SEQUENCE</scope>
</reference>